<accession>A0A6J4KVK9</accession>
<organism evidence="2">
    <name type="scientific">uncultured Nocardioidaceae bacterium</name>
    <dbReference type="NCBI Taxonomy" id="253824"/>
    <lineage>
        <taxon>Bacteria</taxon>
        <taxon>Bacillati</taxon>
        <taxon>Actinomycetota</taxon>
        <taxon>Actinomycetes</taxon>
        <taxon>Propionibacteriales</taxon>
        <taxon>Nocardioidaceae</taxon>
        <taxon>environmental samples</taxon>
    </lineage>
</organism>
<dbReference type="EMBL" id="CADCUD010000041">
    <property type="protein sequence ID" value="CAA9316783.1"/>
    <property type="molecule type" value="Genomic_DNA"/>
</dbReference>
<reference evidence="2" key="1">
    <citation type="submission" date="2020-02" db="EMBL/GenBank/DDBJ databases">
        <authorList>
            <person name="Meier V. D."/>
        </authorList>
    </citation>
    <scope>NUCLEOTIDE SEQUENCE</scope>
    <source>
        <strain evidence="2">AVDCRST_MAG46</strain>
    </source>
</reference>
<feature type="region of interest" description="Disordered" evidence="1">
    <location>
        <begin position="26"/>
        <end position="51"/>
    </location>
</feature>
<evidence type="ECO:0000256" key="1">
    <source>
        <dbReference type="SAM" id="MobiDB-lite"/>
    </source>
</evidence>
<proteinExistence type="predicted"/>
<protein>
    <submittedName>
        <fullName evidence="2">Uncharacterized protein</fullName>
    </submittedName>
</protein>
<name>A0A6J4KVK9_9ACTN</name>
<dbReference type="AlphaFoldDB" id="A0A6J4KVK9"/>
<evidence type="ECO:0000313" key="2">
    <source>
        <dbReference type="EMBL" id="CAA9316783.1"/>
    </source>
</evidence>
<sequence>MERSACRCSRCTTSCRPSRALKEITVTASTDSTAGDAGPATSPPDAESARDMADQMADVAGALFALLLLQAAEKPVLAVSLDPPVSEPTEVPVTWEAPEAPVLVPSVPALAVALVEFDLDPSPDPAGVPIVAMPRSLPMPEVVPQLEAEPIPGEPASPHTVAIPVIVSGPAPSMVMLSEIEFLDE</sequence>
<gene>
    <name evidence="2" type="ORF">AVDCRST_MAG46-563</name>
</gene>